<evidence type="ECO:0000256" key="13">
    <source>
        <dbReference type="SAM" id="Phobius"/>
    </source>
</evidence>
<feature type="transmembrane region" description="Helical" evidence="13">
    <location>
        <begin position="51"/>
        <end position="73"/>
    </location>
</feature>
<feature type="transmembrane region" description="Helical" evidence="13">
    <location>
        <begin position="236"/>
        <end position="256"/>
    </location>
</feature>
<feature type="transmembrane region" description="Helical" evidence="13">
    <location>
        <begin position="262"/>
        <end position="287"/>
    </location>
</feature>
<feature type="transmembrane region" description="Helical" evidence="13">
    <location>
        <begin position="188"/>
        <end position="209"/>
    </location>
</feature>
<evidence type="ECO:0000256" key="10">
    <source>
        <dbReference type="ARBA" id="ARBA00023224"/>
    </source>
</evidence>
<proteinExistence type="inferred from homology"/>
<feature type="transmembrane region" description="Helical" evidence="13">
    <location>
        <begin position="6"/>
        <end position="30"/>
    </location>
</feature>
<reference evidence="15" key="1">
    <citation type="thesis" date="2020" institute="ProQuest LLC" country="789 East Eisenhower Parkway, Ann Arbor, MI, USA">
        <title>Comparative Genomics and Chromosome Evolution.</title>
        <authorList>
            <person name="Mudd A.B."/>
        </authorList>
    </citation>
    <scope>NUCLEOTIDE SEQUENCE</scope>
    <source>
        <strain evidence="15">237g6f4</strain>
        <tissue evidence="15">Blood</tissue>
    </source>
</reference>
<evidence type="ECO:0000256" key="4">
    <source>
        <dbReference type="ARBA" id="ARBA00022606"/>
    </source>
</evidence>
<keyword evidence="7 12" id="KW-0297">G-protein coupled receptor</keyword>
<comment type="similarity">
    <text evidence="2 11">Belongs to the G-protein coupled receptor T2R family.</text>
</comment>
<dbReference type="Proteomes" id="UP000824782">
    <property type="component" value="Unassembled WGS sequence"/>
</dbReference>
<keyword evidence="4 12" id="KW-0716">Sensory transduction</keyword>
<sequence>MYFINPLIVVGIHISFLVTGILGNLFILIVNFHNWLKTQDFNPSMLIINSIAIIDIFLQGAIVFHVVTNFLFLEFYIQAWVVKPLVAILISLTFSSLWCSTCLCFYYCIKIVNIGGSFYYKLKARFPVFVPWILITSIATSWLVGLPIYWDLYMDIRPLTDLTAANVTLIFTATIKSRCECIFQTYNLLAGVTLAAILVTAGAIVISLCKHMIRMKKNSEGSGNSRLRSHLSATKTVTSLLLQYLIFYGFLSSIFIELDNPGGFIFLFSFIVVSTFPTLNSMILITGNRKLSNSLKKLLGVRAHTANTEVTVTTY</sequence>
<name>A0AAV6ZKH3_ENGPU</name>
<dbReference type="InterPro" id="IPR007960">
    <property type="entry name" value="TAS2R"/>
</dbReference>
<dbReference type="SUPFAM" id="SSF81321">
    <property type="entry name" value="Family A G protein-coupled receptor-like"/>
    <property type="match status" value="1"/>
</dbReference>
<evidence type="ECO:0000256" key="12">
    <source>
        <dbReference type="RuleBase" id="RU004424"/>
    </source>
</evidence>
<gene>
    <name evidence="15" type="ORF">GDO81_027311</name>
</gene>
<evidence type="ECO:0000256" key="1">
    <source>
        <dbReference type="ARBA" id="ARBA00004141"/>
    </source>
</evidence>
<dbReference type="GO" id="GO:0004930">
    <property type="term" value="F:G protein-coupled receptor activity"/>
    <property type="evidence" value="ECO:0007669"/>
    <property type="project" value="UniProtKB-KW"/>
</dbReference>
<keyword evidence="8 12" id="KW-0472">Membrane</keyword>
<feature type="transmembrane region" description="Helical" evidence="13">
    <location>
        <begin position="85"/>
        <end position="109"/>
    </location>
</feature>
<accession>A0AAV6ZKH3</accession>
<dbReference type="AlphaFoldDB" id="A0AAV6ZKH3"/>
<evidence type="ECO:0000256" key="2">
    <source>
        <dbReference type="ARBA" id="ARBA00007376"/>
    </source>
</evidence>
<keyword evidence="16" id="KW-1185">Reference proteome</keyword>
<dbReference type="Gene3D" id="1.20.1070.10">
    <property type="entry name" value="Rhodopsin 7-helix transmembrane proteins"/>
    <property type="match status" value="1"/>
</dbReference>
<evidence type="ECO:0000256" key="3">
    <source>
        <dbReference type="ARBA" id="ARBA00022480"/>
    </source>
</evidence>
<evidence type="ECO:0000313" key="15">
    <source>
        <dbReference type="EMBL" id="KAG8547850.1"/>
    </source>
</evidence>
<evidence type="ECO:0000256" key="8">
    <source>
        <dbReference type="ARBA" id="ARBA00023136"/>
    </source>
</evidence>
<feature type="transmembrane region" description="Helical" evidence="13">
    <location>
        <begin position="129"/>
        <end position="150"/>
    </location>
</feature>
<evidence type="ECO:0000256" key="5">
    <source>
        <dbReference type="ARBA" id="ARBA00022692"/>
    </source>
</evidence>
<dbReference type="PROSITE" id="PS50262">
    <property type="entry name" value="G_PROTEIN_RECEP_F1_2"/>
    <property type="match status" value="1"/>
</dbReference>
<dbReference type="EMBL" id="WNYA01000589">
    <property type="protein sequence ID" value="KAG8547850.1"/>
    <property type="molecule type" value="Genomic_DNA"/>
</dbReference>
<keyword evidence="10 12" id="KW-0807">Transducer</keyword>
<protein>
    <recommendedName>
        <fullName evidence="12">Taste receptor type 2</fullName>
    </recommendedName>
</protein>
<dbReference type="PANTHER" id="PTHR11394:SF144">
    <property type="entry name" value="TASTE RECEPTOR TYPE 2"/>
    <property type="match status" value="1"/>
</dbReference>
<keyword evidence="6 13" id="KW-1133">Transmembrane helix</keyword>
<dbReference type="GO" id="GO:0033038">
    <property type="term" value="F:bitter taste receptor activity"/>
    <property type="evidence" value="ECO:0007669"/>
    <property type="project" value="InterPro"/>
</dbReference>
<evidence type="ECO:0000259" key="14">
    <source>
        <dbReference type="PROSITE" id="PS50262"/>
    </source>
</evidence>
<evidence type="ECO:0000256" key="9">
    <source>
        <dbReference type="ARBA" id="ARBA00023170"/>
    </source>
</evidence>
<keyword evidence="3 12" id="KW-0919">Taste</keyword>
<keyword evidence="9 12" id="KW-0675">Receptor</keyword>
<dbReference type="PANTHER" id="PTHR11394">
    <property type="entry name" value="TASTE RECEPTOR TYPE 2"/>
    <property type="match status" value="1"/>
</dbReference>
<organism evidence="15 16">
    <name type="scientific">Engystomops pustulosus</name>
    <name type="common">Tungara frog</name>
    <name type="synonym">Physalaemus pustulosus</name>
    <dbReference type="NCBI Taxonomy" id="76066"/>
    <lineage>
        <taxon>Eukaryota</taxon>
        <taxon>Metazoa</taxon>
        <taxon>Chordata</taxon>
        <taxon>Craniata</taxon>
        <taxon>Vertebrata</taxon>
        <taxon>Euteleostomi</taxon>
        <taxon>Amphibia</taxon>
        <taxon>Batrachia</taxon>
        <taxon>Anura</taxon>
        <taxon>Neobatrachia</taxon>
        <taxon>Hyloidea</taxon>
        <taxon>Leptodactylidae</taxon>
        <taxon>Leiuperinae</taxon>
        <taxon>Engystomops</taxon>
    </lineage>
</organism>
<dbReference type="InterPro" id="IPR017452">
    <property type="entry name" value="GPCR_Rhodpsn_7TM"/>
</dbReference>
<evidence type="ECO:0000256" key="7">
    <source>
        <dbReference type="ARBA" id="ARBA00023040"/>
    </source>
</evidence>
<keyword evidence="5 12" id="KW-0812">Transmembrane</keyword>
<comment type="subcellular location">
    <subcellularLocation>
        <location evidence="1 12">Membrane</location>
        <topology evidence="1 12">Multi-pass membrane protein</topology>
    </subcellularLocation>
</comment>
<evidence type="ECO:0000256" key="11">
    <source>
        <dbReference type="RuleBase" id="RU004423"/>
    </source>
</evidence>
<comment type="caution">
    <text evidence="15">The sequence shown here is derived from an EMBL/GenBank/DDBJ whole genome shotgun (WGS) entry which is preliminary data.</text>
</comment>
<feature type="domain" description="G-protein coupled receptors family 1 profile" evidence="14">
    <location>
        <begin position="23"/>
        <end position="248"/>
    </location>
</feature>
<dbReference type="Pfam" id="PF05296">
    <property type="entry name" value="TAS2R"/>
    <property type="match status" value="1"/>
</dbReference>
<evidence type="ECO:0000313" key="16">
    <source>
        <dbReference type="Proteomes" id="UP000824782"/>
    </source>
</evidence>
<dbReference type="GO" id="GO:0016020">
    <property type="term" value="C:membrane"/>
    <property type="evidence" value="ECO:0007669"/>
    <property type="project" value="UniProtKB-SubCell"/>
</dbReference>
<evidence type="ECO:0000256" key="6">
    <source>
        <dbReference type="ARBA" id="ARBA00022989"/>
    </source>
</evidence>